<evidence type="ECO:0000256" key="1">
    <source>
        <dbReference type="SAM" id="MobiDB-lite"/>
    </source>
</evidence>
<reference evidence="2" key="1">
    <citation type="journal article" date="2014" name="Int. J. Syst. Evol. Microbiol.">
        <title>Complete genome sequence of Corynebacterium casei LMG S-19264T (=DSM 44701T), isolated from a smear-ripened cheese.</title>
        <authorList>
            <consortium name="US DOE Joint Genome Institute (JGI-PGF)"/>
            <person name="Walter F."/>
            <person name="Albersmeier A."/>
            <person name="Kalinowski J."/>
            <person name="Ruckert C."/>
        </authorList>
    </citation>
    <scope>NUCLEOTIDE SEQUENCE</scope>
    <source>
        <strain evidence="2">CGMCC 1.12921</strain>
    </source>
</reference>
<evidence type="ECO:0000313" key="3">
    <source>
        <dbReference type="Proteomes" id="UP000613582"/>
    </source>
</evidence>
<feature type="region of interest" description="Disordered" evidence="1">
    <location>
        <begin position="39"/>
        <end position="67"/>
    </location>
</feature>
<comment type="caution">
    <text evidence="2">The sequence shown here is derived from an EMBL/GenBank/DDBJ whole genome shotgun (WGS) entry which is preliminary data.</text>
</comment>
<reference evidence="2" key="2">
    <citation type="submission" date="2020-09" db="EMBL/GenBank/DDBJ databases">
        <authorList>
            <person name="Sun Q."/>
            <person name="Zhou Y."/>
        </authorList>
    </citation>
    <scope>NUCLEOTIDE SEQUENCE</scope>
    <source>
        <strain evidence="2">CGMCC 1.12921</strain>
    </source>
</reference>
<proteinExistence type="predicted"/>
<evidence type="ECO:0000313" key="2">
    <source>
        <dbReference type="EMBL" id="GGC95848.1"/>
    </source>
</evidence>
<sequence>MSTIATILATAAVTAGAVALSRRFAGKWKEARDIMRRVREEPSPYAGPDVIDFEKDPETGTYQAREV</sequence>
<accession>A0A8J2V0W3</accession>
<dbReference type="EMBL" id="BMGH01000001">
    <property type="protein sequence ID" value="GGC95848.1"/>
    <property type="molecule type" value="Genomic_DNA"/>
</dbReference>
<dbReference type="AlphaFoldDB" id="A0A8J2V0W3"/>
<name>A0A8J2V0W3_9PROT</name>
<dbReference type="RefSeq" id="WP_188159330.1">
    <property type="nucleotide sequence ID" value="NZ_BMGH01000001.1"/>
</dbReference>
<keyword evidence="3" id="KW-1185">Reference proteome</keyword>
<protein>
    <submittedName>
        <fullName evidence="2">Uncharacterized protein</fullName>
    </submittedName>
</protein>
<dbReference type="Proteomes" id="UP000613582">
    <property type="component" value="Unassembled WGS sequence"/>
</dbReference>
<organism evidence="2 3">
    <name type="scientific">Aquisalinus flavus</name>
    <dbReference type="NCBI Taxonomy" id="1526572"/>
    <lineage>
        <taxon>Bacteria</taxon>
        <taxon>Pseudomonadati</taxon>
        <taxon>Pseudomonadota</taxon>
        <taxon>Alphaproteobacteria</taxon>
        <taxon>Parvularculales</taxon>
        <taxon>Parvularculaceae</taxon>
        <taxon>Aquisalinus</taxon>
    </lineage>
</organism>
<gene>
    <name evidence="2" type="ORF">GCM10011342_00790</name>
</gene>